<organism evidence="1 2">
    <name type="scientific">Panagrolaimus superbus</name>
    <dbReference type="NCBI Taxonomy" id="310955"/>
    <lineage>
        <taxon>Eukaryota</taxon>
        <taxon>Metazoa</taxon>
        <taxon>Ecdysozoa</taxon>
        <taxon>Nematoda</taxon>
        <taxon>Chromadorea</taxon>
        <taxon>Rhabditida</taxon>
        <taxon>Tylenchina</taxon>
        <taxon>Panagrolaimomorpha</taxon>
        <taxon>Panagrolaimoidea</taxon>
        <taxon>Panagrolaimidae</taxon>
        <taxon>Panagrolaimus</taxon>
    </lineage>
</organism>
<accession>A0A914XWG9</accession>
<keyword evidence="1" id="KW-1185">Reference proteome</keyword>
<evidence type="ECO:0000313" key="1">
    <source>
        <dbReference type="Proteomes" id="UP000887577"/>
    </source>
</evidence>
<dbReference type="Proteomes" id="UP000887577">
    <property type="component" value="Unplaced"/>
</dbReference>
<name>A0A914XWG9_9BILA</name>
<dbReference type="WBParaSite" id="PSU_v2.g10877.t1">
    <property type="protein sequence ID" value="PSU_v2.g10877.t1"/>
    <property type="gene ID" value="PSU_v2.g10877"/>
</dbReference>
<sequence>MAHKVPLAPSESSTSLSNNLSVLGIQDSSTVDSSELNSSKTEIKQEGLLKEEVVSSPGYLSKPQGVKRRLCKDPIGGSVKKVEKDLADMEEIIRGNKKPKNICLCFKGPASLRKVTTSRGSVLNLTLLDKFGRSVEAVVWPPESTIIEQKLQAFEEDIALEASNDLWVSFPKQPFVFADILHKLNFGPKVIFRCYQLPAGYAASFTKSTPLDLFDLRKKILYHTYKFKIDSMDILEVLSHPKPLSDDLNAVVVGNTDSLAFMKFPKSIEASSMIKFGGNITLKGVHISYDANEIDVDKYWNLFYEESSETKPSHILIISATRSSSIFETDEAATYFVESVSELKHVTPLFLNETFT</sequence>
<proteinExistence type="predicted"/>
<reference evidence="2" key="1">
    <citation type="submission" date="2022-11" db="UniProtKB">
        <authorList>
            <consortium name="WormBaseParasite"/>
        </authorList>
    </citation>
    <scope>IDENTIFICATION</scope>
</reference>
<protein>
    <submittedName>
        <fullName evidence="2">Uncharacterized protein</fullName>
    </submittedName>
</protein>
<dbReference type="AlphaFoldDB" id="A0A914XWG9"/>
<evidence type="ECO:0000313" key="2">
    <source>
        <dbReference type="WBParaSite" id="PSU_v2.g10877.t1"/>
    </source>
</evidence>